<reference evidence="2 3" key="1">
    <citation type="journal article" date="2024" name="G3 (Bethesda)">
        <title>Genome assembly of Hibiscus sabdariffa L. provides insights into metabolisms of medicinal natural products.</title>
        <authorList>
            <person name="Kim T."/>
        </authorList>
    </citation>
    <scope>NUCLEOTIDE SEQUENCE [LARGE SCALE GENOMIC DNA]</scope>
    <source>
        <strain evidence="2">TK-2024</strain>
        <tissue evidence="2">Old leaves</tissue>
    </source>
</reference>
<evidence type="ECO:0000256" key="1">
    <source>
        <dbReference type="SAM" id="MobiDB-lite"/>
    </source>
</evidence>
<evidence type="ECO:0000313" key="3">
    <source>
        <dbReference type="Proteomes" id="UP001472677"/>
    </source>
</evidence>
<gene>
    <name evidence="2" type="ORF">V6N12_069206</name>
</gene>
<evidence type="ECO:0008006" key="4">
    <source>
        <dbReference type="Google" id="ProtNLM"/>
    </source>
</evidence>
<sequence>MTTICFIAYYVTVTGDLIAYYATKPDVSLPIMPDNFIATPVPLVDPPQQDVSPDLPHQDASPNLPQHHPLPQRVRRSKPMYFGPSFVNTITCYPLPPTLEPKTITQALKDPLWRQAMDDEFNTLLCNHT</sequence>
<proteinExistence type="predicted"/>
<dbReference type="Proteomes" id="UP001472677">
    <property type="component" value="Unassembled WGS sequence"/>
</dbReference>
<name>A0ABR2FD55_9ROSI</name>
<keyword evidence="3" id="KW-1185">Reference proteome</keyword>
<dbReference type="EMBL" id="JBBPBM010000006">
    <property type="protein sequence ID" value="KAK8578862.1"/>
    <property type="molecule type" value="Genomic_DNA"/>
</dbReference>
<feature type="compositionally biased region" description="Low complexity" evidence="1">
    <location>
        <begin position="46"/>
        <end position="55"/>
    </location>
</feature>
<feature type="region of interest" description="Disordered" evidence="1">
    <location>
        <begin position="46"/>
        <end position="71"/>
    </location>
</feature>
<protein>
    <recommendedName>
        <fullName evidence="4">Mitochondrial protein</fullName>
    </recommendedName>
</protein>
<evidence type="ECO:0000313" key="2">
    <source>
        <dbReference type="EMBL" id="KAK8578862.1"/>
    </source>
</evidence>
<comment type="caution">
    <text evidence="2">The sequence shown here is derived from an EMBL/GenBank/DDBJ whole genome shotgun (WGS) entry which is preliminary data.</text>
</comment>
<accession>A0ABR2FD55</accession>
<organism evidence="2 3">
    <name type="scientific">Hibiscus sabdariffa</name>
    <name type="common">roselle</name>
    <dbReference type="NCBI Taxonomy" id="183260"/>
    <lineage>
        <taxon>Eukaryota</taxon>
        <taxon>Viridiplantae</taxon>
        <taxon>Streptophyta</taxon>
        <taxon>Embryophyta</taxon>
        <taxon>Tracheophyta</taxon>
        <taxon>Spermatophyta</taxon>
        <taxon>Magnoliopsida</taxon>
        <taxon>eudicotyledons</taxon>
        <taxon>Gunneridae</taxon>
        <taxon>Pentapetalae</taxon>
        <taxon>rosids</taxon>
        <taxon>malvids</taxon>
        <taxon>Malvales</taxon>
        <taxon>Malvaceae</taxon>
        <taxon>Malvoideae</taxon>
        <taxon>Hibiscus</taxon>
    </lineage>
</organism>